<keyword evidence="1" id="KW-0812">Transmembrane</keyword>
<feature type="transmembrane region" description="Helical" evidence="1">
    <location>
        <begin position="141"/>
        <end position="158"/>
    </location>
</feature>
<comment type="caution">
    <text evidence="3">The sequence shown here is derived from an EMBL/GenBank/DDBJ whole genome shotgun (WGS) entry which is preliminary data.</text>
</comment>
<feature type="transmembrane region" description="Helical" evidence="1">
    <location>
        <begin position="164"/>
        <end position="184"/>
    </location>
</feature>
<evidence type="ECO:0000313" key="3">
    <source>
        <dbReference type="EMBL" id="KAG2334452.1"/>
    </source>
</evidence>
<evidence type="ECO:0000256" key="1">
    <source>
        <dbReference type="SAM" id="Phobius"/>
    </source>
</evidence>
<keyword evidence="4" id="KW-1185">Reference proteome</keyword>
<keyword evidence="1" id="KW-0472">Membrane</keyword>
<gene>
    <name evidence="3" type="ORF">Bca52824_005632</name>
</gene>
<evidence type="ECO:0000256" key="2">
    <source>
        <dbReference type="SAM" id="SignalP"/>
    </source>
</evidence>
<feature type="chain" id="PRO_5036500243" description="Reticulon-like protein" evidence="2">
    <location>
        <begin position="18"/>
        <end position="206"/>
    </location>
</feature>
<keyword evidence="1" id="KW-1133">Transmembrane helix</keyword>
<dbReference type="OrthoDB" id="1127201at2759"/>
<dbReference type="AlphaFoldDB" id="A0A8X8BHP1"/>
<protein>
    <recommendedName>
        <fullName evidence="5">Reticulon-like protein</fullName>
    </recommendedName>
</protein>
<proteinExistence type="predicted"/>
<sequence>MMAVLMLAMGFEQVVFAMGGEATWFPRSTSESAPSLTWCFSSWRFSSIKRFVDALSHILTLASLVGIVSIRFALGLLCSIALVSLWYVTKHLRNHNNPPQAPVDSRSEKIHLLLLTSRRSHRFRWIEILEDHVSIRVFADYVSRSAAFLSLVFFVGIISEEFALGISIAVGILLGIRYLCAAWWTTPTAQELADEVQNLIAADESV</sequence>
<name>A0A8X8BHP1_BRACI</name>
<organism evidence="3 4">
    <name type="scientific">Brassica carinata</name>
    <name type="common">Ethiopian mustard</name>
    <name type="synonym">Abyssinian cabbage</name>
    <dbReference type="NCBI Taxonomy" id="52824"/>
    <lineage>
        <taxon>Eukaryota</taxon>
        <taxon>Viridiplantae</taxon>
        <taxon>Streptophyta</taxon>
        <taxon>Embryophyta</taxon>
        <taxon>Tracheophyta</taxon>
        <taxon>Spermatophyta</taxon>
        <taxon>Magnoliopsida</taxon>
        <taxon>eudicotyledons</taxon>
        <taxon>Gunneridae</taxon>
        <taxon>Pentapetalae</taxon>
        <taxon>rosids</taxon>
        <taxon>malvids</taxon>
        <taxon>Brassicales</taxon>
        <taxon>Brassicaceae</taxon>
        <taxon>Brassiceae</taxon>
        <taxon>Brassica</taxon>
    </lineage>
</organism>
<feature type="transmembrane region" description="Helical" evidence="1">
    <location>
        <begin position="58"/>
        <end position="88"/>
    </location>
</feature>
<dbReference type="EMBL" id="JAAMPC010000001">
    <property type="protein sequence ID" value="KAG2334452.1"/>
    <property type="molecule type" value="Genomic_DNA"/>
</dbReference>
<evidence type="ECO:0008006" key="5">
    <source>
        <dbReference type="Google" id="ProtNLM"/>
    </source>
</evidence>
<keyword evidence="2" id="KW-0732">Signal</keyword>
<evidence type="ECO:0000313" key="4">
    <source>
        <dbReference type="Proteomes" id="UP000886595"/>
    </source>
</evidence>
<dbReference type="Proteomes" id="UP000886595">
    <property type="component" value="Unassembled WGS sequence"/>
</dbReference>
<reference evidence="3 4" key="1">
    <citation type="submission" date="2020-02" db="EMBL/GenBank/DDBJ databases">
        <authorList>
            <person name="Ma Q."/>
            <person name="Huang Y."/>
            <person name="Song X."/>
            <person name="Pei D."/>
        </authorList>
    </citation>
    <scope>NUCLEOTIDE SEQUENCE [LARGE SCALE GENOMIC DNA]</scope>
    <source>
        <strain evidence="3">Sxm20200214</strain>
        <tissue evidence="3">Leaf</tissue>
    </source>
</reference>
<accession>A0A8X8BHP1</accession>
<feature type="signal peptide" evidence="2">
    <location>
        <begin position="1"/>
        <end position="17"/>
    </location>
</feature>